<keyword evidence="1" id="KW-0805">Transcription regulation</keyword>
<dbReference type="Gene3D" id="2.60.120.10">
    <property type="entry name" value="Jelly Rolls"/>
    <property type="match status" value="1"/>
</dbReference>
<dbReference type="PANTHER" id="PTHR24567">
    <property type="entry name" value="CRP FAMILY TRANSCRIPTIONAL REGULATORY PROTEIN"/>
    <property type="match status" value="1"/>
</dbReference>
<keyword evidence="2" id="KW-0238">DNA-binding</keyword>
<dbReference type="InterPro" id="IPR014710">
    <property type="entry name" value="RmlC-like_jellyroll"/>
</dbReference>
<accession>A0ABW2C2P5</accession>
<evidence type="ECO:0000259" key="5">
    <source>
        <dbReference type="PROSITE" id="PS51063"/>
    </source>
</evidence>
<reference evidence="7" key="1">
    <citation type="journal article" date="2019" name="Int. J. Syst. Evol. Microbiol.">
        <title>The Global Catalogue of Microorganisms (GCM) 10K type strain sequencing project: providing services to taxonomists for standard genome sequencing and annotation.</title>
        <authorList>
            <consortium name="The Broad Institute Genomics Platform"/>
            <consortium name="The Broad Institute Genome Sequencing Center for Infectious Disease"/>
            <person name="Wu L."/>
            <person name="Ma J."/>
        </authorList>
    </citation>
    <scope>NUCLEOTIDE SEQUENCE [LARGE SCALE GENOMIC DNA]</scope>
    <source>
        <strain evidence="7">KCTC 32255</strain>
    </source>
</reference>
<organism evidence="6 7">
    <name type="scientific">Haloechinothrix salitolerans</name>
    <dbReference type="NCBI Taxonomy" id="926830"/>
    <lineage>
        <taxon>Bacteria</taxon>
        <taxon>Bacillati</taxon>
        <taxon>Actinomycetota</taxon>
        <taxon>Actinomycetes</taxon>
        <taxon>Pseudonocardiales</taxon>
        <taxon>Pseudonocardiaceae</taxon>
        <taxon>Haloechinothrix</taxon>
    </lineage>
</organism>
<dbReference type="PROSITE" id="PS51063">
    <property type="entry name" value="HTH_CRP_2"/>
    <property type="match status" value="1"/>
</dbReference>
<protein>
    <submittedName>
        <fullName evidence="6">Crp/Fnr family transcriptional regulator</fullName>
    </submittedName>
</protein>
<dbReference type="PROSITE" id="PS00889">
    <property type="entry name" value="CNMP_BINDING_2"/>
    <property type="match status" value="1"/>
</dbReference>
<evidence type="ECO:0000256" key="2">
    <source>
        <dbReference type="ARBA" id="ARBA00023125"/>
    </source>
</evidence>
<evidence type="ECO:0000256" key="3">
    <source>
        <dbReference type="ARBA" id="ARBA00023163"/>
    </source>
</evidence>
<sequence>MTHLASLSGDDRRKLREAGKPRRYGRREIIWHEGDPGDTLHFIDEGRVAVRVTTPMGEMVTLSILGKGDAFGELALLDPGSVRTATVITLEPTMTLAIHRDSFHALRNESSTIDAFLLSMMSAYVRRLSGQVLEALYLPVDKRVERQLARLATLYADRAGRDATVAIPLTQEEIAGLAGTTRATVNRVLRELEDAAIVSLSRGRVTVTDPRRLSAR</sequence>
<dbReference type="Proteomes" id="UP001596337">
    <property type="component" value="Unassembled WGS sequence"/>
</dbReference>
<dbReference type="InterPro" id="IPR018490">
    <property type="entry name" value="cNMP-bd_dom_sf"/>
</dbReference>
<feature type="domain" description="HTH crp-type" evidence="5">
    <location>
        <begin position="138"/>
        <end position="211"/>
    </location>
</feature>
<dbReference type="PANTHER" id="PTHR24567:SF74">
    <property type="entry name" value="HTH-TYPE TRANSCRIPTIONAL REGULATOR ARCR"/>
    <property type="match status" value="1"/>
</dbReference>
<dbReference type="SMART" id="SM00100">
    <property type="entry name" value="cNMP"/>
    <property type="match status" value="1"/>
</dbReference>
<name>A0ABW2C2P5_9PSEU</name>
<evidence type="ECO:0000259" key="4">
    <source>
        <dbReference type="PROSITE" id="PS50042"/>
    </source>
</evidence>
<dbReference type="InterPro" id="IPR018488">
    <property type="entry name" value="cNMP-bd_CS"/>
</dbReference>
<proteinExistence type="predicted"/>
<dbReference type="EMBL" id="JBHSXX010000001">
    <property type="protein sequence ID" value="MFC6868972.1"/>
    <property type="molecule type" value="Genomic_DNA"/>
</dbReference>
<comment type="caution">
    <text evidence="6">The sequence shown here is derived from an EMBL/GenBank/DDBJ whole genome shotgun (WGS) entry which is preliminary data.</text>
</comment>
<dbReference type="InterPro" id="IPR000595">
    <property type="entry name" value="cNMP-bd_dom"/>
</dbReference>
<dbReference type="InterPro" id="IPR036388">
    <property type="entry name" value="WH-like_DNA-bd_sf"/>
</dbReference>
<evidence type="ECO:0000256" key="1">
    <source>
        <dbReference type="ARBA" id="ARBA00023015"/>
    </source>
</evidence>
<feature type="domain" description="Cyclic nucleotide-binding" evidence="4">
    <location>
        <begin position="3"/>
        <end position="106"/>
    </location>
</feature>
<dbReference type="PRINTS" id="PR00034">
    <property type="entry name" value="HTHCRP"/>
</dbReference>
<evidence type="ECO:0000313" key="6">
    <source>
        <dbReference type="EMBL" id="MFC6868972.1"/>
    </source>
</evidence>
<dbReference type="Gene3D" id="1.10.10.10">
    <property type="entry name" value="Winged helix-like DNA-binding domain superfamily/Winged helix DNA-binding domain"/>
    <property type="match status" value="1"/>
</dbReference>
<dbReference type="SUPFAM" id="SSF51206">
    <property type="entry name" value="cAMP-binding domain-like"/>
    <property type="match status" value="1"/>
</dbReference>
<keyword evidence="7" id="KW-1185">Reference proteome</keyword>
<dbReference type="Pfam" id="PF13545">
    <property type="entry name" value="HTH_Crp_2"/>
    <property type="match status" value="1"/>
</dbReference>
<dbReference type="RefSeq" id="WP_345403042.1">
    <property type="nucleotide sequence ID" value="NZ_BAABLA010000113.1"/>
</dbReference>
<keyword evidence="3" id="KW-0804">Transcription</keyword>
<dbReference type="PROSITE" id="PS50042">
    <property type="entry name" value="CNMP_BINDING_3"/>
    <property type="match status" value="1"/>
</dbReference>
<dbReference type="InterPro" id="IPR050397">
    <property type="entry name" value="Env_Response_Regulators"/>
</dbReference>
<dbReference type="InterPro" id="IPR036390">
    <property type="entry name" value="WH_DNA-bd_sf"/>
</dbReference>
<dbReference type="CDD" id="cd00038">
    <property type="entry name" value="CAP_ED"/>
    <property type="match status" value="1"/>
</dbReference>
<dbReference type="InterPro" id="IPR012318">
    <property type="entry name" value="HTH_CRP"/>
</dbReference>
<dbReference type="Pfam" id="PF00027">
    <property type="entry name" value="cNMP_binding"/>
    <property type="match status" value="1"/>
</dbReference>
<dbReference type="SMART" id="SM00419">
    <property type="entry name" value="HTH_CRP"/>
    <property type="match status" value="1"/>
</dbReference>
<evidence type="ECO:0000313" key="7">
    <source>
        <dbReference type="Proteomes" id="UP001596337"/>
    </source>
</evidence>
<gene>
    <name evidence="6" type="ORF">ACFQGD_17655</name>
</gene>
<dbReference type="SUPFAM" id="SSF46785">
    <property type="entry name" value="Winged helix' DNA-binding domain"/>
    <property type="match status" value="1"/>
</dbReference>